<dbReference type="OrthoDB" id="551261at2759"/>
<dbReference type="RefSeq" id="XP_002959325.1">
    <property type="nucleotide sequence ID" value="XM_002959279.1"/>
</dbReference>
<feature type="region of interest" description="Disordered" evidence="1">
    <location>
        <begin position="1201"/>
        <end position="1224"/>
    </location>
</feature>
<feature type="region of interest" description="Disordered" evidence="1">
    <location>
        <begin position="1241"/>
        <end position="1331"/>
    </location>
</feature>
<name>D8UKY9_VOLCA</name>
<feature type="region of interest" description="Disordered" evidence="1">
    <location>
        <begin position="1345"/>
        <end position="1396"/>
    </location>
</feature>
<reference evidence="2 3" key="1">
    <citation type="journal article" date="2010" name="Science">
        <title>Genomic analysis of organismal complexity in the multicellular green alga Volvox carteri.</title>
        <authorList>
            <person name="Prochnik S.E."/>
            <person name="Umen J."/>
            <person name="Nedelcu A.M."/>
            <person name="Hallmann A."/>
            <person name="Miller S.M."/>
            <person name="Nishii I."/>
            <person name="Ferris P."/>
            <person name="Kuo A."/>
            <person name="Mitros T."/>
            <person name="Fritz-Laylin L.K."/>
            <person name="Hellsten U."/>
            <person name="Chapman J."/>
            <person name="Simakov O."/>
            <person name="Rensing S.A."/>
            <person name="Terry A."/>
            <person name="Pangilinan J."/>
            <person name="Kapitonov V."/>
            <person name="Jurka J."/>
            <person name="Salamov A."/>
            <person name="Shapiro H."/>
            <person name="Schmutz J."/>
            <person name="Grimwood J."/>
            <person name="Lindquist E."/>
            <person name="Lucas S."/>
            <person name="Grigoriev I.V."/>
            <person name="Schmitt R."/>
            <person name="Kirk D."/>
            <person name="Rokhsar D.S."/>
        </authorList>
    </citation>
    <scope>NUCLEOTIDE SEQUENCE [LARGE SCALE GENOMIC DNA]</scope>
    <source>
        <strain evidence="3">f. Nagariensis / Eve</strain>
    </source>
</reference>
<accession>D8UKY9</accession>
<evidence type="ECO:0000313" key="2">
    <source>
        <dbReference type="EMBL" id="EFJ39610.1"/>
    </source>
</evidence>
<organism evidence="3">
    <name type="scientific">Volvox carteri f. nagariensis</name>
    <dbReference type="NCBI Taxonomy" id="3068"/>
    <lineage>
        <taxon>Eukaryota</taxon>
        <taxon>Viridiplantae</taxon>
        <taxon>Chlorophyta</taxon>
        <taxon>core chlorophytes</taxon>
        <taxon>Chlorophyceae</taxon>
        <taxon>CS clade</taxon>
        <taxon>Chlamydomonadales</taxon>
        <taxon>Volvocaceae</taxon>
        <taxon>Volvox</taxon>
    </lineage>
</organism>
<protein>
    <submittedName>
        <fullName evidence="2">Uncharacterized protein</fullName>
    </submittedName>
</protein>
<dbReference type="KEGG" id="vcn:VOLCADRAFT_108563"/>
<dbReference type="Proteomes" id="UP000001058">
    <property type="component" value="Unassembled WGS sequence"/>
</dbReference>
<dbReference type="EMBL" id="GL378473">
    <property type="protein sequence ID" value="EFJ39610.1"/>
    <property type="molecule type" value="Genomic_DNA"/>
</dbReference>
<gene>
    <name evidence="2" type="ORF">VOLCADRAFT_108563</name>
</gene>
<sequence length="1396" mass="152990">MWCLFEAHTEANVGRGATVRFRGYTQAVSQHFVKRNAGKSLKVGARALKKTHRHFVSAGSVMQAMYRMLHLGTPHKITQKQFDEAALQTGCKGLTAFAALPYVNLSCLFTVSTGHALLFGVVSDFVDYTLRSLKDIKPADPDAKLVMSREARQRVVACGQFLVVTSDFGRRYKCIMQYCKSYRMEDWLHFVETFSSYIFKGDVLPKALRALCWSLCSTVTHYFWPRPPDETREQFLVAAKAAACKLRAYTTRLEELEVPGYMFMVNLHICVCWLYSDLPVERMMQQMKTQGGRMVSQAPEKHYTQWLCLMRASESLTEADPGTGAKHTTNQQLERMLARRAVNTEAAWFDKPGANGYLLGRGHMVYPSPERVAQVRAAMASLVHWYALAFEDVASWTLGPSASYELDTDRLDRVLMSTPPDCPKARSLLRAEALDEEQYFGAEYGRQQQRISCWACYQAEVGNETRTYAAYLKHFVHLPAEDGAQDVRFTVADVYSGQVFSEGLVVVNMAAAQTARAGSQLLFQPFPPTEPAHQQLRDQNSRVGSCMWCLFEAHTEANVGRGATVRFRGYTQAVSQHFVKRNAGKSLKVGARALKKTHRHFVSAGSVMQAMYRMLHLGTPHKITQKQFDEAALQTGCKGLTAFAALPYVNLSCLFTVSTGHALLFGVVSDFVDYTLRSLKDIKPADPDAKLVMSREARQRVVACGQFLVVTSDFGRRYKCIMQYCKSYRMEDWLHFVETFSSYIFKGDVLPKALRALCWSLCSTVTHYFWPRPPDETREQFLVAAKAAACKLRAYTTRLEELEVPGYMFMVNLHICVCWLYSDLPVERMMQQMKTQGGRMVSQAPEKHYTQWLCLMRASESLTEADPGTGAKHTTNQQLERMLARRAVNTEAAWFDKPGANGYLLGRGHMVYPSPERVAQVRAAMASLVHWYALAFEDVASWTLGPSASYELDTDRLDRALMSTPPDCPKARSLLRAEALDEEQYFGAEYGRQQQRISCWACYQAEKNVRFTVADVYSGQVFSEGLVVVNMAAAQGDRRQPVGDVAGPRAAAKCICVKAHWQSICLYGVSVQYSNGFTFCIVGKSAVSVRLFRISQEGLAIGGPAPGKATATSNFMTQFQKKVLDKILRPSTITADHGAVAAAVGAEAVDTAANDGDGAAARAAAGDHEQAVGGGEAAAMGTHAVDGGMGGGRTAGVAAAATAGGDTGTGPRQGEAGVAQDEDTTNYDAFKEWVGEVPRAAKGAAGKCRRGGGDDDDLGVRSGCKVGNKQQKGNKGAGRGRGASKGTTRGRGHSSGKRTGRGTGRVDSNTGGGAEEALVYGENDAIQDEDTTNYDAFKEWVGEVPRAAKGAAGKCRRGGGDDDDLGVRSGCKVGNKQQKGNKGAGRGRGASKGTTR</sequence>
<keyword evidence="3" id="KW-1185">Reference proteome</keyword>
<feature type="compositionally biased region" description="Low complexity" evidence="1">
    <location>
        <begin position="1367"/>
        <end position="1381"/>
    </location>
</feature>
<dbReference type="InParanoid" id="D8UKY9"/>
<feature type="compositionally biased region" description="Basic residues" evidence="1">
    <location>
        <begin position="1288"/>
        <end position="1300"/>
    </location>
</feature>
<evidence type="ECO:0000256" key="1">
    <source>
        <dbReference type="SAM" id="MobiDB-lite"/>
    </source>
</evidence>
<dbReference type="GeneID" id="9626375"/>
<feature type="non-terminal residue" evidence="2">
    <location>
        <position position="1396"/>
    </location>
</feature>
<feature type="compositionally biased region" description="Low complexity" evidence="1">
    <location>
        <begin position="1260"/>
        <end position="1274"/>
    </location>
</feature>
<proteinExistence type="predicted"/>
<evidence type="ECO:0000313" key="3">
    <source>
        <dbReference type="Proteomes" id="UP000001058"/>
    </source>
</evidence>